<protein>
    <submittedName>
        <fullName evidence="1">Uncharacterized protein</fullName>
    </submittedName>
</protein>
<proteinExistence type="predicted"/>
<evidence type="ECO:0000313" key="2">
    <source>
        <dbReference type="Proteomes" id="UP000287224"/>
    </source>
</evidence>
<name>A0A401ZCN0_9CHLR</name>
<accession>A0A401ZCN0</accession>
<gene>
    <name evidence="1" type="ORF">KDAU_19150</name>
</gene>
<evidence type="ECO:0000313" key="1">
    <source>
        <dbReference type="EMBL" id="GCE04586.1"/>
    </source>
</evidence>
<dbReference type="Proteomes" id="UP000287224">
    <property type="component" value="Unassembled WGS sequence"/>
</dbReference>
<dbReference type="AlphaFoldDB" id="A0A401ZCN0"/>
<dbReference type="EMBL" id="BIFQ01000001">
    <property type="protein sequence ID" value="GCE04586.1"/>
    <property type="molecule type" value="Genomic_DNA"/>
</dbReference>
<comment type="caution">
    <text evidence="1">The sequence shown here is derived from an EMBL/GenBank/DDBJ whole genome shotgun (WGS) entry which is preliminary data.</text>
</comment>
<keyword evidence="2" id="KW-1185">Reference proteome</keyword>
<reference evidence="2" key="1">
    <citation type="submission" date="2018-12" db="EMBL/GenBank/DDBJ databases">
        <title>Tengunoibacter tsumagoiensis gen. nov., sp. nov., Dictyobacter kobayashii sp. nov., D. alpinus sp. nov., and D. joshuensis sp. nov. and description of Dictyobacteraceae fam. nov. within the order Ktedonobacterales isolated from Tengu-no-mugimeshi.</title>
        <authorList>
            <person name="Wang C.M."/>
            <person name="Zheng Y."/>
            <person name="Sakai Y."/>
            <person name="Toyoda A."/>
            <person name="Minakuchi Y."/>
            <person name="Abe K."/>
            <person name="Yokota A."/>
            <person name="Yabe S."/>
        </authorList>
    </citation>
    <scope>NUCLEOTIDE SEQUENCE [LARGE SCALE GENOMIC DNA]</scope>
    <source>
        <strain evidence="2">S-27</strain>
    </source>
</reference>
<organism evidence="1 2">
    <name type="scientific">Dictyobacter aurantiacus</name>
    <dbReference type="NCBI Taxonomy" id="1936993"/>
    <lineage>
        <taxon>Bacteria</taxon>
        <taxon>Bacillati</taxon>
        <taxon>Chloroflexota</taxon>
        <taxon>Ktedonobacteria</taxon>
        <taxon>Ktedonobacterales</taxon>
        <taxon>Dictyobacteraceae</taxon>
        <taxon>Dictyobacter</taxon>
    </lineage>
</organism>
<sequence length="72" mass="8480">MINTGYIEHRKCENTYQPQAMIMRVRHIVIKLDSVWLKFYTVRAVKLVISLCQNEINIVSKERFKRNGRAAG</sequence>